<keyword evidence="3" id="KW-1185">Reference proteome</keyword>
<dbReference type="InterPro" id="IPR005546">
    <property type="entry name" value="Autotransporte_beta"/>
</dbReference>
<organism evidence="2 3">
    <name type="scientific">Propionigenium maris DSM 9537</name>
    <dbReference type="NCBI Taxonomy" id="1123000"/>
    <lineage>
        <taxon>Bacteria</taxon>
        <taxon>Fusobacteriati</taxon>
        <taxon>Fusobacteriota</taxon>
        <taxon>Fusobacteriia</taxon>
        <taxon>Fusobacteriales</taxon>
        <taxon>Fusobacteriaceae</taxon>
        <taxon>Propionigenium</taxon>
    </lineage>
</organism>
<reference evidence="2" key="1">
    <citation type="submission" date="2022-12" db="EMBL/GenBank/DDBJ databases">
        <title>Reference genome sequencing for broad-spectrum identification of bacterial and archaeal isolates by mass spectrometry.</title>
        <authorList>
            <person name="Sekiguchi Y."/>
            <person name="Tourlousse D.M."/>
        </authorList>
    </citation>
    <scope>NUCLEOTIDE SEQUENCE</scope>
    <source>
        <strain evidence="2">10succ1</strain>
    </source>
</reference>
<dbReference type="Pfam" id="PF03797">
    <property type="entry name" value="Autotransporter"/>
    <property type="match status" value="1"/>
</dbReference>
<feature type="domain" description="Autotransporter" evidence="1">
    <location>
        <begin position="207"/>
        <end position="469"/>
    </location>
</feature>
<sequence length="483" mass="54383">MMNNKMTLNLLSIFMILGKILLGATLDFDDFNGTGKFINAKGGTITSPDGLPYDDVRGTLYVSGDFGENDYSDIIETDAVFSALNFNGLVVSDSPVYEAEIGNIPSTSSYYFVLTRNKFDEGVIENRELGRILELGYFDDNSFLKDNFYNEIKNFYSSSDLNDAVEETFGVNYFPLVTKQNLEIFTNANTSVMDYVSDIDEYFPVGYVKMLGNYIYQEIHVDRADNYDGYETNSSIISFGAEKKLNEDLKVGVMGTFVDSTTDMDNYKASRDDFFYLGHLFAAYRDETITYTSMLSLGGAHTDIYRFNSSSLGDFMNESDMTSYFVGLNNSAYKRFQAGKSYIKPGVELNILGLKQGAITENGNYGLEIDKINTLSVKPGLGLVVGSDFGITHKTKANLEADIIGYVEVGEPYKDMDVRMKTISSEKAAIEKYDYHHYHLNISLKQSLKSTNGLNLSLVEKWVLFENQDRFEFNLGLEAYYIF</sequence>
<dbReference type="AlphaFoldDB" id="A0A9W6GNS0"/>
<dbReference type="InterPro" id="IPR036709">
    <property type="entry name" value="Autotransporte_beta_dom_sf"/>
</dbReference>
<dbReference type="Gene3D" id="2.40.128.130">
    <property type="entry name" value="Autotransporter beta-domain"/>
    <property type="match status" value="1"/>
</dbReference>
<evidence type="ECO:0000259" key="1">
    <source>
        <dbReference type="SMART" id="SM00869"/>
    </source>
</evidence>
<evidence type="ECO:0000313" key="2">
    <source>
        <dbReference type="EMBL" id="GLI57802.1"/>
    </source>
</evidence>
<evidence type="ECO:0000313" key="3">
    <source>
        <dbReference type="Proteomes" id="UP001144471"/>
    </source>
</evidence>
<dbReference type="SMART" id="SM00869">
    <property type="entry name" value="Autotransporter"/>
    <property type="match status" value="1"/>
</dbReference>
<gene>
    <name evidence="2" type="ORF">PM10SUCC1_33160</name>
</gene>
<dbReference type="SUPFAM" id="SSF103515">
    <property type="entry name" value="Autotransporter"/>
    <property type="match status" value="1"/>
</dbReference>
<accession>A0A9W6GNS0</accession>
<dbReference type="EMBL" id="BSDY01000025">
    <property type="protein sequence ID" value="GLI57802.1"/>
    <property type="molecule type" value="Genomic_DNA"/>
</dbReference>
<dbReference type="RefSeq" id="WP_281837477.1">
    <property type="nucleotide sequence ID" value="NZ_BSDY01000025.1"/>
</dbReference>
<proteinExistence type="predicted"/>
<dbReference type="Proteomes" id="UP001144471">
    <property type="component" value="Unassembled WGS sequence"/>
</dbReference>
<name>A0A9W6GNS0_9FUSO</name>
<protein>
    <recommendedName>
        <fullName evidence="1">Autotransporter domain-containing protein</fullName>
    </recommendedName>
</protein>
<comment type="caution">
    <text evidence="2">The sequence shown here is derived from an EMBL/GenBank/DDBJ whole genome shotgun (WGS) entry which is preliminary data.</text>
</comment>